<sequence length="183" mass="20795">MITEQTRHSLDGIFTRAVQSRMALHAGDTCEVRPLPRDRDQHHGQEQDSKSMVVLTISSLHFRLLMMFHIDETPETQAYFAGEVEGRCFREVFYETANLCCGAVNQELLKHFPDLGMSTPFTLDSRCAMFLRELDPGFTARYAIVINDTLRLSATLCLCDYATVDFAWDDSAVEEVSGELELF</sequence>
<keyword evidence="2" id="KW-1185">Reference proteome</keyword>
<protein>
    <recommendedName>
        <fullName evidence="3">Chemotaxis phosphatase CheX-like domain-containing protein</fullName>
    </recommendedName>
</protein>
<evidence type="ECO:0000313" key="2">
    <source>
        <dbReference type="Proteomes" id="UP001352263"/>
    </source>
</evidence>
<gene>
    <name evidence="1" type="ORF">RY831_12345</name>
</gene>
<reference evidence="1 2" key="1">
    <citation type="submission" date="2023-10" db="EMBL/GenBank/DDBJ databases">
        <title>Noviherbaspirillum sp. CPCC 100848 genome assembly.</title>
        <authorList>
            <person name="Li X.Y."/>
            <person name="Fang X.M."/>
        </authorList>
    </citation>
    <scope>NUCLEOTIDE SEQUENCE [LARGE SCALE GENOMIC DNA]</scope>
    <source>
        <strain evidence="1 2">CPCC 100848</strain>
    </source>
</reference>
<accession>A0ABU6J921</accession>
<dbReference type="RefSeq" id="WP_326506659.1">
    <property type="nucleotide sequence ID" value="NZ_JAWIIV010000009.1"/>
</dbReference>
<dbReference type="EMBL" id="JAWIIV010000009">
    <property type="protein sequence ID" value="MEC4719943.1"/>
    <property type="molecule type" value="Genomic_DNA"/>
</dbReference>
<proteinExistence type="predicted"/>
<dbReference type="Proteomes" id="UP001352263">
    <property type="component" value="Unassembled WGS sequence"/>
</dbReference>
<evidence type="ECO:0000313" key="1">
    <source>
        <dbReference type="EMBL" id="MEC4719943.1"/>
    </source>
</evidence>
<organism evidence="1 2">
    <name type="scientific">Noviherbaspirillum album</name>
    <dbReference type="NCBI Taxonomy" id="3080276"/>
    <lineage>
        <taxon>Bacteria</taxon>
        <taxon>Pseudomonadati</taxon>
        <taxon>Pseudomonadota</taxon>
        <taxon>Betaproteobacteria</taxon>
        <taxon>Burkholderiales</taxon>
        <taxon>Oxalobacteraceae</taxon>
        <taxon>Noviherbaspirillum</taxon>
    </lineage>
</organism>
<evidence type="ECO:0008006" key="3">
    <source>
        <dbReference type="Google" id="ProtNLM"/>
    </source>
</evidence>
<name>A0ABU6J921_9BURK</name>
<comment type="caution">
    <text evidence="1">The sequence shown here is derived from an EMBL/GenBank/DDBJ whole genome shotgun (WGS) entry which is preliminary data.</text>
</comment>